<dbReference type="SMART" id="SM00895">
    <property type="entry name" value="FCD"/>
    <property type="match status" value="1"/>
</dbReference>
<dbReference type="PROSITE" id="PS50949">
    <property type="entry name" value="HTH_GNTR"/>
    <property type="match status" value="1"/>
</dbReference>
<reference evidence="5 6" key="1">
    <citation type="submission" date="2019-10" db="EMBL/GenBank/DDBJ databases">
        <title>Vibrio sp. nov. isolated from a shrimp pond.</title>
        <authorList>
            <person name="Gomez-Gil B."/>
            <person name="Enciso-Ibarra J."/>
            <person name="Enciso-Ibarra K."/>
            <person name="Bolan-Mejia C."/>
        </authorList>
    </citation>
    <scope>NUCLEOTIDE SEQUENCE [LARGE SCALE GENOMIC DNA]</scope>
    <source>
        <strain evidence="5 6">CAIM 722</strain>
    </source>
</reference>
<dbReference type="PRINTS" id="PR00035">
    <property type="entry name" value="HTHGNTR"/>
</dbReference>
<name>A0A7X4RU56_9VIBR</name>
<dbReference type="Gene3D" id="1.20.120.530">
    <property type="entry name" value="GntR ligand-binding domain-like"/>
    <property type="match status" value="1"/>
</dbReference>
<dbReference type="AlphaFoldDB" id="A0A7X4RU56"/>
<evidence type="ECO:0000259" key="4">
    <source>
        <dbReference type="PROSITE" id="PS50949"/>
    </source>
</evidence>
<proteinExistence type="predicted"/>
<gene>
    <name evidence="5" type="ORF">F9817_08090</name>
</gene>
<dbReference type="Proteomes" id="UP000462621">
    <property type="component" value="Unassembled WGS sequence"/>
</dbReference>
<feature type="domain" description="HTH gntR-type" evidence="4">
    <location>
        <begin position="5"/>
        <end position="73"/>
    </location>
</feature>
<dbReference type="SUPFAM" id="SSF48008">
    <property type="entry name" value="GntR ligand-binding domain-like"/>
    <property type="match status" value="1"/>
</dbReference>
<dbReference type="PANTHER" id="PTHR43537">
    <property type="entry name" value="TRANSCRIPTIONAL REGULATOR, GNTR FAMILY"/>
    <property type="match status" value="1"/>
</dbReference>
<dbReference type="InterPro" id="IPR008920">
    <property type="entry name" value="TF_FadR/GntR_C"/>
</dbReference>
<dbReference type="InterPro" id="IPR000524">
    <property type="entry name" value="Tscrpt_reg_HTH_GntR"/>
</dbReference>
<dbReference type="Pfam" id="PF00392">
    <property type="entry name" value="GntR"/>
    <property type="match status" value="1"/>
</dbReference>
<keyword evidence="3" id="KW-0804">Transcription</keyword>
<dbReference type="GO" id="GO:0003700">
    <property type="term" value="F:DNA-binding transcription factor activity"/>
    <property type="evidence" value="ECO:0007669"/>
    <property type="project" value="InterPro"/>
</dbReference>
<sequence length="249" mass="29045">MESNYKLYQQIANRFKEQMGNGRYKVGDMLPAERILAEQLEVSRTVIREAMIMLEVEGFIEVRKGSGIRVVSIEGNRTTISESTSSQFANSNYGPFELLQARQLFESNIAEFAAMQATKQDLVALMKIQEQAKNDEYSRDSHWDSEFHIQLARCTQNSAIVDVAETLCRHREDNPYWKKLHEHIHDDQIRNWYHEHEHIVKALIQRDGKAAKQAVWQHIENTKQMLFDASSDDYDRFLFAENPLTDFSQ</sequence>
<organism evidence="5 6">
    <name type="scientific">Vibrio eleionomae</name>
    <dbReference type="NCBI Taxonomy" id="2653505"/>
    <lineage>
        <taxon>Bacteria</taxon>
        <taxon>Pseudomonadati</taxon>
        <taxon>Pseudomonadota</taxon>
        <taxon>Gammaproteobacteria</taxon>
        <taxon>Vibrionales</taxon>
        <taxon>Vibrionaceae</taxon>
        <taxon>Vibrio</taxon>
    </lineage>
</organism>
<dbReference type="GO" id="GO:0003677">
    <property type="term" value="F:DNA binding"/>
    <property type="evidence" value="ECO:0007669"/>
    <property type="project" value="UniProtKB-KW"/>
</dbReference>
<dbReference type="InterPro" id="IPR036388">
    <property type="entry name" value="WH-like_DNA-bd_sf"/>
</dbReference>
<evidence type="ECO:0000313" key="5">
    <source>
        <dbReference type="EMBL" id="MZI93158.1"/>
    </source>
</evidence>
<evidence type="ECO:0000256" key="3">
    <source>
        <dbReference type="ARBA" id="ARBA00023163"/>
    </source>
</evidence>
<evidence type="ECO:0000256" key="2">
    <source>
        <dbReference type="ARBA" id="ARBA00023125"/>
    </source>
</evidence>
<dbReference type="InterPro" id="IPR011711">
    <property type="entry name" value="GntR_C"/>
</dbReference>
<dbReference type="Pfam" id="PF07729">
    <property type="entry name" value="FCD"/>
    <property type="match status" value="1"/>
</dbReference>
<dbReference type="RefSeq" id="WP_161154455.1">
    <property type="nucleotide sequence ID" value="NZ_WEKT01000010.1"/>
</dbReference>
<accession>A0A7X4RU56</accession>
<evidence type="ECO:0000313" key="6">
    <source>
        <dbReference type="Proteomes" id="UP000462621"/>
    </source>
</evidence>
<dbReference type="SUPFAM" id="SSF46785">
    <property type="entry name" value="Winged helix' DNA-binding domain"/>
    <property type="match status" value="1"/>
</dbReference>
<dbReference type="InterPro" id="IPR036390">
    <property type="entry name" value="WH_DNA-bd_sf"/>
</dbReference>
<protein>
    <submittedName>
        <fullName evidence="5">GntR family transcriptional regulator</fullName>
    </submittedName>
</protein>
<dbReference type="PANTHER" id="PTHR43537:SF7">
    <property type="entry name" value="EXU REGULON TRANSCRIPTIONAL REGULATOR"/>
    <property type="match status" value="1"/>
</dbReference>
<keyword evidence="1" id="KW-0805">Transcription regulation</keyword>
<evidence type="ECO:0000256" key="1">
    <source>
        <dbReference type="ARBA" id="ARBA00023015"/>
    </source>
</evidence>
<dbReference type="CDD" id="cd07377">
    <property type="entry name" value="WHTH_GntR"/>
    <property type="match status" value="1"/>
</dbReference>
<dbReference type="SMART" id="SM00345">
    <property type="entry name" value="HTH_GNTR"/>
    <property type="match status" value="1"/>
</dbReference>
<dbReference type="Gene3D" id="1.10.10.10">
    <property type="entry name" value="Winged helix-like DNA-binding domain superfamily/Winged helix DNA-binding domain"/>
    <property type="match status" value="1"/>
</dbReference>
<keyword evidence="6" id="KW-1185">Reference proteome</keyword>
<dbReference type="EMBL" id="WEKT01000010">
    <property type="protein sequence ID" value="MZI93158.1"/>
    <property type="molecule type" value="Genomic_DNA"/>
</dbReference>
<comment type="caution">
    <text evidence="5">The sequence shown here is derived from an EMBL/GenBank/DDBJ whole genome shotgun (WGS) entry which is preliminary data.</text>
</comment>
<keyword evidence="2" id="KW-0238">DNA-binding</keyword>